<evidence type="ECO:0000313" key="2">
    <source>
        <dbReference type="Proteomes" id="UP000694888"/>
    </source>
</evidence>
<organism evidence="2 3">
    <name type="scientific">Aplysia californica</name>
    <name type="common">California sea hare</name>
    <dbReference type="NCBI Taxonomy" id="6500"/>
    <lineage>
        <taxon>Eukaryota</taxon>
        <taxon>Metazoa</taxon>
        <taxon>Spiralia</taxon>
        <taxon>Lophotrochozoa</taxon>
        <taxon>Mollusca</taxon>
        <taxon>Gastropoda</taxon>
        <taxon>Heterobranchia</taxon>
        <taxon>Euthyneura</taxon>
        <taxon>Tectipleura</taxon>
        <taxon>Aplysiida</taxon>
        <taxon>Aplysioidea</taxon>
        <taxon>Aplysiidae</taxon>
        <taxon>Aplysia</taxon>
    </lineage>
</organism>
<accession>A0ABM1VW47</accession>
<reference evidence="3" key="1">
    <citation type="submission" date="2025-08" db="UniProtKB">
        <authorList>
            <consortium name="RefSeq"/>
        </authorList>
    </citation>
    <scope>IDENTIFICATION</scope>
</reference>
<dbReference type="GeneID" id="118477963"/>
<keyword evidence="2" id="KW-1185">Reference proteome</keyword>
<dbReference type="RefSeq" id="XP_035826639.1">
    <property type="nucleotide sequence ID" value="XM_035970746.1"/>
</dbReference>
<evidence type="ECO:0000313" key="3">
    <source>
        <dbReference type="RefSeq" id="XP_035826639.1"/>
    </source>
</evidence>
<evidence type="ECO:0000256" key="1">
    <source>
        <dbReference type="SAM" id="Coils"/>
    </source>
</evidence>
<proteinExistence type="predicted"/>
<keyword evidence="1" id="KW-0175">Coiled coil</keyword>
<protein>
    <submittedName>
        <fullName evidence="3">Uncharacterized protein LOC118477963</fullName>
    </submittedName>
</protein>
<dbReference type="Proteomes" id="UP000694888">
    <property type="component" value="Unplaced"/>
</dbReference>
<feature type="coiled-coil region" evidence="1">
    <location>
        <begin position="226"/>
        <end position="282"/>
    </location>
</feature>
<name>A0ABM1VW47_APLCA</name>
<sequence length="332" mass="37313">MTHAPQLRPAKLPQGLPGITKITRYTREMDASWRALKLILAAALLQSSSASVLNVTTPEVEVGKTANVSLECFNPNPAPGISDIVMIRILKWHHDEWNSVAELQRGDDEEVTQTSDEVSTEGTIGSVDESFLRLTWPVATNNTLGRYRCDFVSLTLQESVMWQKSVPIFVRRKRVLTVQMLRETVEKNKRNGFQQLRSQKQDLLENITATGELLKAGFESLLESELQVLNKTVEENKNDLDLQNQDIENVKASVENSTRELLQLLSSQNQEIQENLTATIEDLEEGFGNQIQVRISHKVQRTPPKNPLCEEPTGLKMGYKFGGPISKESSQC</sequence>
<gene>
    <name evidence="3" type="primary">LOC118477963</name>
</gene>